<keyword evidence="1" id="KW-1133">Transmembrane helix</keyword>
<dbReference type="AlphaFoldDB" id="A0A5R8KBU5"/>
<name>A0A5R8KBU5_9BACT</name>
<evidence type="ECO:0000313" key="3">
    <source>
        <dbReference type="Proteomes" id="UP000306196"/>
    </source>
</evidence>
<feature type="transmembrane region" description="Helical" evidence="1">
    <location>
        <begin position="33"/>
        <end position="55"/>
    </location>
</feature>
<sequence>MNPHSQELSILKEIIKVYTETTSTTQRCRRLSIIIGCIAPALIILAIAGNVSAILQTRDNLVLAVFGGIACGLSFLYRCAAMQAPYFAKYTTLDAESIRQRIREIESI</sequence>
<keyword evidence="1" id="KW-0812">Transmembrane</keyword>
<evidence type="ECO:0000313" key="2">
    <source>
        <dbReference type="EMBL" id="TLD69771.1"/>
    </source>
</evidence>
<accession>A0A5R8KBU5</accession>
<proteinExistence type="predicted"/>
<gene>
    <name evidence="2" type="ORF">FEM03_15715</name>
</gene>
<dbReference type="RefSeq" id="WP_138087231.1">
    <property type="nucleotide sequence ID" value="NZ_VAUV01000011.1"/>
</dbReference>
<comment type="caution">
    <text evidence="2">The sequence shown here is derived from an EMBL/GenBank/DDBJ whole genome shotgun (WGS) entry which is preliminary data.</text>
</comment>
<evidence type="ECO:0000256" key="1">
    <source>
        <dbReference type="SAM" id="Phobius"/>
    </source>
</evidence>
<feature type="transmembrane region" description="Helical" evidence="1">
    <location>
        <begin position="61"/>
        <end position="80"/>
    </location>
</feature>
<dbReference type="Proteomes" id="UP000306196">
    <property type="component" value="Unassembled WGS sequence"/>
</dbReference>
<dbReference type="EMBL" id="VAUV01000011">
    <property type="protein sequence ID" value="TLD69771.1"/>
    <property type="molecule type" value="Genomic_DNA"/>
</dbReference>
<protein>
    <submittedName>
        <fullName evidence="2">Uncharacterized protein</fullName>
    </submittedName>
</protein>
<keyword evidence="3" id="KW-1185">Reference proteome</keyword>
<keyword evidence="1" id="KW-0472">Membrane</keyword>
<reference evidence="2 3" key="1">
    <citation type="submission" date="2019-05" db="EMBL/GenBank/DDBJ databases">
        <title>Verrucobacter flavum gen. nov., sp. nov. a new member of the family Verrucomicrobiaceae.</title>
        <authorList>
            <person name="Szuroczki S."/>
            <person name="Abbaszade G."/>
            <person name="Szabo A."/>
            <person name="Felfoldi T."/>
            <person name="Schumann P."/>
            <person name="Boka K."/>
            <person name="Keki Z."/>
            <person name="Toumi M."/>
            <person name="Toth E."/>
        </authorList>
    </citation>
    <scope>NUCLEOTIDE SEQUENCE [LARGE SCALE GENOMIC DNA]</scope>
    <source>
        <strain evidence="2 3">MG-N-17</strain>
    </source>
</reference>
<organism evidence="2 3">
    <name type="scientific">Phragmitibacter flavus</name>
    <dbReference type="NCBI Taxonomy" id="2576071"/>
    <lineage>
        <taxon>Bacteria</taxon>
        <taxon>Pseudomonadati</taxon>
        <taxon>Verrucomicrobiota</taxon>
        <taxon>Verrucomicrobiia</taxon>
        <taxon>Verrucomicrobiales</taxon>
        <taxon>Verrucomicrobiaceae</taxon>
        <taxon>Phragmitibacter</taxon>
    </lineage>
</organism>